<organism evidence="5 6">
    <name type="scientific">Coniella lustricola</name>
    <dbReference type="NCBI Taxonomy" id="2025994"/>
    <lineage>
        <taxon>Eukaryota</taxon>
        <taxon>Fungi</taxon>
        <taxon>Dikarya</taxon>
        <taxon>Ascomycota</taxon>
        <taxon>Pezizomycotina</taxon>
        <taxon>Sordariomycetes</taxon>
        <taxon>Sordariomycetidae</taxon>
        <taxon>Diaporthales</taxon>
        <taxon>Schizoparmaceae</taxon>
        <taxon>Coniella</taxon>
    </lineage>
</organism>
<dbReference type="EMBL" id="KZ678514">
    <property type="protein sequence ID" value="PSR80934.1"/>
    <property type="molecule type" value="Genomic_DNA"/>
</dbReference>
<dbReference type="SUPFAM" id="SSF64268">
    <property type="entry name" value="PX domain"/>
    <property type="match status" value="1"/>
</dbReference>
<keyword evidence="3" id="KW-0472">Membrane</keyword>
<dbReference type="Pfam" id="PF02194">
    <property type="entry name" value="PXA"/>
    <property type="match status" value="1"/>
</dbReference>
<dbReference type="OrthoDB" id="41200at2759"/>
<feature type="compositionally biased region" description="Basic and acidic residues" evidence="2">
    <location>
        <begin position="454"/>
        <end position="463"/>
    </location>
</feature>
<evidence type="ECO:0000256" key="2">
    <source>
        <dbReference type="SAM" id="MobiDB-lite"/>
    </source>
</evidence>
<dbReference type="InterPro" id="IPR036871">
    <property type="entry name" value="PX_dom_sf"/>
</dbReference>
<dbReference type="STRING" id="2025994.A0A2T3A160"/>
<dbReference type="Pfam" id="PF08628">
    <property type="entry name" value="Nexin_C"/>
    <property type="match status" value="1"/>
</dbReference>
<gene>
    <name evidence="5" type="ORF">BD289DRAFT_439805</name>
</gene>
<evidence type="ECO:0000256" key="3">
    <source>
        <dbReference type="SAM" id="Phobius"/>
    </source>
</evidence>
<feature type="region of interest" description="Disordered" evidence="2">
    <location>
        <begin position="405"/>
        <end position="437"/>
    </location>
</feature>
<keyword evidence="6" id="KW-1185">Reference proteome</keyword>
<reference evidence="5 6" key="1">
    <citation type="journal article" date="2018" name="Mycol. Prog.">
        <title>Coniella lustricola, a new species from submerged detritus.</title>
        <authorList>
            <person name="Raudabaugh D.B."/>
            <person name="Iturriaga T."/>
            <person name="Carver A."/>
            <person name="Mondo S."/>
            <person name="Pangilinan J."/>
            <person name="Lipzen A."/>
            <person name="He G."/>
            <person name="Amirebrahimi M."/>
            <person name="Grigoriev I.V."/>
            <person name="Miller A.N."/>
        </authorList>
    </citation>
    <scope>NUCLEOTIDE SEQUENCE [LARGE SCALE GENOMIC DNA]</scope>
    <source>
        <strain evidence="5 6">B22-T-1</strain>
    </source>
</reference>
<accession>A0A2T3A160</accession>
<dbReference type="Gene3D" id="3.30.1520.10">
    <property type="entry name" value="Phox-like domain"/>
    <property type="match status" value="1"/>
</dbReference>
<feature type="compositionally biased region" description="Low complexity" evidence="2">
    <location>
        <begin position="833"/>
        <end position="860"/>
    </location>
</feature>
<dbReference type="AlphaFoldDB" id="A0A2T3A160"/>
<keyword evidence="3" id="KW-1133">Transmembrane helix</keyword>
<feature type="compositionally biased region" description="Low complexity" evidence="2">
    <location>
        <begin position="48"/>
        <end position="62"/>
    </location>
</feature>
<evidence type="ECO:0000313" key="6">
    <source>
        <dbReference type="Proteomes" id="UP000241462"/>
    </source>
</evidence>
<dbReference type="InterPro" id="IPR013937">
    <property type="entry name" value="Sorting_nexin_C"/>
</dbReference>
<feature type="region of interest" description="Disordered" evidence="2">
    <location>
        <begin position="750"/>
        <end position="886"/>
    </location>
</feature>
<feature type="compositionally biased region" description="Polar residues" evidence="2">
    <location>
        <begin position="1"/>
        <end position="10"/>
    </location>
</feature>
<feature type="compositionally biased region" description="Low complexity" evidence="2">
    <location>
        <begin position="527"/>
        <end position="541"/>
    </location>
</feature>
<name>A0A2T3A160_9PEZI</name>
<feature type="compositionally biased region" description="Basic and acidic residues" evidence="2">
    <location>
        <begin position="411"/>
        <end position="423"/>
    </location>
</feature>
<feature type="region of interest" description="Disordered" evidence="2">
    <location>
        <begin position="1"/>
        <end position="77"/>
    </location>
</feature>
<dbReference type="PANTHER" id="PTHR22775:SF47">
    <property type="entry name" value="MEIOTICALLY UP-REGULATED GENE 122 PROTEIN"/>
    <property type="match status" value="1"/>
</dbReference>
<dbReference type="PANTHER" id="PTHR22775">
    <property type="entry name" value="SORTING NEXIN"/>
    <property type="match status" value="1"/>
</dbReference>
<keyword evidence="3" id="KW-0812">Transmembrane</keyword>
<comment type="similarity">
    <text evidence="1">Belongs to the sorting nexin family.</text>
</comment>
<feature type="transmembrane region" description="Helical" evidence="3">
    <location>
        <begin position="108"/>
        <end position="131"/>
    </location>
</feature>
<dbReference type="CDD" id="cd06093">
    <property type="entry name" value="PX_domain"/>
    <property type="match status" value="1"/>
</dbReference>
<evidence type="ECO:0000259" key="4">
    <source>
        <dbReference type="PROSITE" id="PS51207"/>
    </source>
</evidence>
<dbReference type="InterPro" id="IPR003114">
    <property type="entry name" value="Phox_assoc"/>
</dbReference>
<proteinExistence type="inferred from homology"/>
<feature type="domain" description="PXA" evidence="4">
    <location>
        <begin position="187"/>
        <end position="369"/>
    </location>
</feature>
<dbReference type="FunFam" id="3.30.1520.10:FF:000065">
    <property type="entry name" value="PX domain protein (AFU_orthologue AFUA_2G07450)"/>
    <property type="match status" value="1"/>
</dbReference>
<feature type="region of interest" description="Disordered" evidence="2">
    <location>
        <begin position="454"/>
        <end position="479"/>
    </location>
</feature>
<feature type="compositionally biased region" description="Polar residues" evidence="2">
    <location>
        <begin position="65"/>
        <end position="77"/>
    </location>
</feature>
<protein>
    <submittedName>
        <fullName evidence="5">PXA domain-domain-containing protein</fullName>
    </submittedName>
</protein>
<dbReference type="Proteomes" id="UP000241462">
    <property type="component" value="Unassembled WGS sequence"/>
</dbReference>
<dbReference type="GO" id="GO:0035091">
    <property type="term" value="F:phosphatidylinositol binding"/>
    <property type="evidence" value="ECO:0007669"/>
    <property type="project" value="InterPro"/>
</dbReference>
<feature type="compositionally biased region" description="Polar residues" evidence="2">
    <location>
        <begin position="750"/>
        <end position="760"/>
    </location>
</feature>
<feature type="compositionally biased region" description="Low complexity" evidence="2">
    <location>
        <begin position="496"/>
        <end position="510"/>
    </location>
</feature>
<dbReference type="InParanoid" id="A0A2T3A160"/>
<feature type="region of interest" description="Disordered" evidence="2">
    <location>
        <begin position="493"/>
        <end position="578"/>
    </location>
</feature>
<evidence type="ECO:0000256" key="1">
    <source>
        <dbReference type="ARBA" id="ARBA00010883"/>
    </source>
</evidence>
<dbReference type="PROSITE" id="PS51207">
    <property type="entry name" value="PXA"/>
    <property type="match status" value="1"/>
</dbReference>
<evidence type="ECO:0000313" key="5">
    <source>
        <dbReference type="EMBL" id="PSR80934.1"/>
    </source>
</evidence>
<dbReference type="SMART" id="SM00313">
    <property type="entry name" value="PXA"/>
    <property type="match status" value="1"/>
</dbReference>
<feature type="compositionally biased region" description="Polar residues" evidence="2">
    <location>
        <begin position="464"/>
        <end position="475"/>
    </location>
</feature>
<sequence>MTAQDATHPTSPAADIMASSADLDIANHSSSSSPSSPLLPPTSDGGLSQQPSSIESPVSSVPAHVNTTAQSQPPSANDDVTTKLFQFLSTATPNTLAAVAVGLSASTYLILGQLGLLVIGAFGGIAAYIHWEASNPDFKKAVYGETGLDLATRLLGQRSATERIDENKDATNEDGEDFLAHSFADFQPETREALNGFVDAVVRDYVKWWYGPILPSDRSFPLSCRKVLSSFLVSIANHLGRKRPADSFLDFLTNSSSMVIVFFSELSSAFSVLPPDSKMTAIDAVYDYLSSNPDSKLSHLLSQRHQSSKFRSVAEDLLGFLDRQTYDCDPARTFLREILAGVILEMSLQSCSKAEWINGWIVYLLEAGEPDFNQAIDVGMQTGPDANGPVFADIDGNVGNIGLAKATRTSSEVDRARRRDSGQAHKKKLSKADEEMENAMEEMKRMNQMILEERKRNSSDSKATKSSVELDSPQTPADLPARTEAHAAGTKLEVESLSTSATASAGAPPLTDNPWSEEPSTTEPLIASSPSQATQSPAPNSTSRHSHQTSFTNFEQLVPPAQDDSDGSDGDQKKPVPLTLHNAKITIYDDGINEKSRIRSKPSWDYLIQIEPSSSYYSGWMIPRQYTDFEKLHEVIRRIATVSGITAFTEQHSELPNFKIHTRESLRGELERYVRDACWYKALAESEGMKRFLDKDQGHNRQQSKSGFQAVESFGKNVFGVLASAPKGVAEGGKVITGVFGNMGLTRKTTASSLSDTNGTPKRLSTPVPPSIDSTPSFNGPRKTRDSMDSQRSSVISVQPGKTPPMDRRSSLQIPGDLDTERAEQWERPIPSPRGSRANSRASSLAALRSPLRSPSTLSLEALKLPPPPDSMPDDWGMPGSPEMTRSSENLAQRTAAVENGAQTKSANDAAFPTAKRKKQYAQISEQETRVAVELVFAMINELYTLSSAWNFRRTLLAAAKSFLLRPGNPSLLSIQKMLQESLIEANSSDAGIAAHLRKLRENTLPTEEERKAWPSELTMEEKEKLREKARSLLIQCGVPVALSGVMGQGATNEALGRIFDCLQIEEVARGLIFGLMLQAVRVLTD</sequence>